<evidence type="ECO:0000256" key="5">
    <source>
        <dbReference type="SAM" id="MobiDB-lite"/>
    </source>
</evidence>
<evidence type="ECO:0000256" key="3">
    <source>
        <dbReference type="ARBA" id="ARBA00022840"/>
    </source>
</evidence>
<dbReference type="InterPro" id="IPR006073">
    <property type="entry name" value="GTP-bd"/>
</dbReference>
<sequence>MSFSVGIIGLPNVGKSTLFKALTQQEVDISNYPFCTIDPNVGVVQVPDERLNKIAEIVKPQKTTPTIIEFVDIAGLVKGAHKGEGLGNQFLAHIREVDAIAHVVRSFEASDIKHIENTLDVQRDIDIVNTELIMKDLETMNKYLEKIEKPAATRQDVPTSGGKPASNASRSDAGWQAGPPKSESFGGDAKKELEILKKIKKCLNDGKMISQIDLDEKWKESIKHLGFLTIKPVIYLINSRGTDKELEMLKSLPENTIPLDLKMELELSELSSEELEELKLKPRIDVLIKTCYKILDLITFYTIKGGEECRAWTAKQGTVAPRAGGIVHTDFENKFIRAEVINYKDLLECGSWNQARAKGLIGTKGKNYVVKDGDIIEFKI</sequence>
<dbReference type="SUPFAM" id="SSF81271">
    <property type="entry name" value="TGS-like"/>
    <property type="match status" value="1"/>
</dbReference>
<dbReference type="InterPro" id="IPR012676">
    <property type="entry name" value="TGS-like"/>
</dbReference>
<evidence type="ECO:0000313" key="7">
    <source>
        <dbReference type="EMBL" id="PJE57781.1"/>
    </source>
</evidence>
<dbReference type="Proteomes" id="UP000231648">
    <property type="component" value="Unassembled WGS sequence"/>
</dbReference>
<dbReference type="SUPFAM" id="SSF52540">
    <property type="entry name" value="P-loop containing nucleoside triphosphate hydrolases"/>
    <property type="match status" value="1"/>
</dbReference>
<organism evidence="7 8">
    <name type="scientific">Candidatus Portnoybacteria bacterium CG10_big_fil_rev_8_21_14_0_10_38_18</name>
    <dbReference type="NCBI Taxonomy" id="1974813"/>
    <lineage>
        <taxon>Bacteria</taxon>
        <taxon>Candidatus Portnoyibacteriota</taxon>
    </lineage>
</organism>
<dbReference type="InterPro" id="IPR012675">
    <property type="entry name" value="Beta-grasp_dom_sf"/>
</dbReference>
<protein>
    <submittedName>
        <fullName evidence="7">Redox-regulated ATPase YchF</fullName>
    </submittedName>
</protein>
<dbReference type="EMBL" id="PFDX01000002">
    <property type="protein sequence ID" value="PJE57781.1"/>
    <property type="molecule type" value="Genomic_DNA"/>
</dbReference>
<keyword evidence="1" id="KW-0479">Metal-binding</keyword>
<evidence type="ECO:0000256" key="2">
    <source>
        <dbReference type="ARBA" id="ARBA00022741"/>
    </source>
</evidence>
<dbReference type="PANTHER" id="PTHR23305">
    <property type="entry name" value="OBG GTPASE FAMILY"/>
    <property type="match status" value="1"/>
</dbReference>
<dbReference type="GO" id="GO:0005525">
    <property type="term" value="F:GTP binding"/>
    <property type="evidence" value="ECO:0007669"/>
    <property type="project" value="InterPro"/>
</dbReference>
<dbReference type="AlphaFoldDB" id="A0A2M8KCX6"/>
<evidence type="ECO:0000256" key="4">
    <source>
        <dbReference type="ARBA" id="ARBA00022842"/>
    </source>
</evidence>
<reference evidence="8" key="1">
    <citation type="submission" date="2017-09" db="EMBL/GenBank/DDBJ databases">
        <title>Depth-based differentiation of microbial function through sediment-hosted aquifers and enrichment of novel symbionts in the deep terrestrial subsurface.</title>
        <authorList>
            <person name="Probst A.J."/>
            <person name="Ladd B."/>
            <person name="Jarett J.K."/>
            <person name="Geller-Mcgrath D.E."/>
            <person name="Sieber C.M.K."/>
            <person name="Emerson J.B."/>
            <person name="Anantharaman K."/>
            <person name="Thomas B.C."/>
            <person name="Malmstrom R."/>
            <person name="Stieglmeier M."/>
            <person name="Klingl A."/>
            <person name="Woyke T."/>
            <person name="Ryan C.M."/>
            <person name="Banfield J.F."/>
        </authorList>
    </citation>
    <scope>NUCLEOTIDE SEQUENCE [LARGE SCALE GENOMIC DNA]</scope>
</reference>
<keyword evidence="2" id="KW-0547">Nucleotide-binding</keyword>
<dbReference type="InterPro" id="IPR013029">
    <property type="entry name" value="YchF_C"/>
</dbReference>
<dbReference type="CDD" id="cd01900">
    <property type="entry name" value="YchF"/>
    <property type="match status" value="1"/>
</dbReference>
<dbReference type="GO" id="GO:0005737">
    <property type="term" value="C:cytoplasm"/>
    <property type="evidence" value="ECO:0007669"/>
    <property type="project" value="TreeGrafter"/>
</dbReference>
<dbReference type="InterPro" id="IPR041706">
    <property type="entry name" value="YchF_N"/>
</dbReference>
<dbReference type="PANTHER" id="PTHR23305:SF18">
    <property type="entry name" value="OBG-TYPE G DOMAIN-CONTAINING PROTEIN"/>
    <property type="match status" value="1"/>
</dbReference>
<dbReference type="InterPro" id="IPR027417">
    <property type="entry name" value="P-loop_NTPase"/>
</dbReference>
<gene>
    <name evidence="7" type="ORF">COU82_00095</name>
</gene>
<dbReference type="Gene3D" id="1.10.150.300">
    <property type="entry name" value="TGS-like domain"/>
    <property type="match status" value="2"/>
</dbReference>
<feature type="region of interest" description="Disordered" evidence="5">
    <location>
        <begin position="149"/>
        <end position="187"/>
    </location>
</feature>
<evidence type="ECO:0000259" key="6">
    <source>
        <dbReference type="PROSITE" id="PS51710"/>
    </source>
</evidence>
<dbReference type="InterPro" id="IPR004396">
    <property type="entry name" value="ATPase_YchF/OLA1"/>
</dbReference>
<keyword evidence="3" id="KW-0067">ATP-binding</keyword>
<dbReference type="FunFam" id="3.10.20.30:FF:000001">
    <property type="entry name" value="Ribosome-binding ATPase YchF"/>
    <property type="match status" value="1"/>
</dbReference>
<comment type="caution">
    <text evidence="7">The sequence shown here is derived from an EMBL/GenBank/DDBJ whole genome shotgun (WGS) entry which is preliminary data.</text>
</comment>
<dbReference type="PIRSF" id="PIRSF006641">
    <property type="entry name" value="CHP00092"/>
    <property type="match status" value="1"/>
</dbReference>
<dbReference type="PROSITE" id="PS51710">
    <property type="entry name" value="G_OBG"/>
    <property type="match status" value="1"/>
</dbReference>
<dbReference type="Pfam" id="PF01926">
    <property type="entry name" value="MMR_HSR1"/>
    <property type="match status" value="1"/>
</dbReference>
<proteinExistence type="predicted"/>
<dbReference type="Pfam" id="PF06071">
    <property type="entry name" value="YchF-GTPase_C"/>
    <property type="match status" value="1"/>
</dbReference>
<evidence type="ECO:0000256" key="1">
    <source>
        <dbReference type="ARBA" id="ARBA00022723"/>
    </source>
</evidence>
<dbReference type="InterPro" id="IPR031167">
    <property type="entry name" value="G_OBG"/>
</dbReference>
<evidence type="ECO:0000313" key="8">
    <source>
        <dbReference type="Proteomes" id="UP000231648"/>
    </source>
</evidence>
<dbReference type="GO" id="GO:0016887">
    <property type="term" value="F:ATP hydrolysis activity"/>
    <property type="evidence" value="ECO:0007669"/>
    <property type="project" value="InterPro"/>
</dbReference>
<feature type="domain" description="OBG-type G" evidence="6">
    <location>
        <begin position="3"/>
        <end position="287"/>
    </location>
</feature>
<dbReference type="GO" id="GO:0005524">
    <property type="term" value="F:ATP binding"/>
    <property type="evidence" value="ECO:0007669"/>
    <property type="project" value="UniProtKB-KW"/>
</dbReference>
<dbReference type="InterPro" id="IPR023192">
    <property type="entry name" value="TGS-like_dom_sf"/>
</dbReference>
<keyword evidence="4" id="KW-0460">Magnesium</keyword>
<dbReference type="Gene3D" id="3.40.50.300">
    <property type="entry name" value="P-loop containing nucleotide triphosphate hydrolases"/>
    <property type="match status" value="2"/>
</dbReference>
<accession>A0A2M8KCX6</accession>
<dbReference type="PRINTS" id="PR00326">
    <property type="entry name" value="GTP1OBG"/>
</dbReference>
<dbReference type="Gene3D" id="3.10.20.30">
    <property type="match status" value="2"/>
</dbReference>
<dbReference type="GO" id="GO:0046872">
    <property type="term" value="F:metal ion binding"/>
    <property type="evidence" value="ECO:0007669"/>
    <property type="project" value="UniProtKB-KW"/>
</dbReference>
<name>A0A2M8KCX6_9BACT</name>